<dbReference type="GO" id="GO:0004497">
    <property type="term" value="F:monooxygenase activity"/>
    <property type="evidence" value="ECO:0007669"/>
    <property type="project" value="UniProtKB-KW"/>
</dbReference>
<evidence type="ECO:0000256" key="1">
    <source>
        <dbReference type="ARBA" id="ARBA00007992"/>
    </source>
</evidence>
<feature type="transmembrane region" description="Helical" evidence="6">
    <location>
        <begin position="101"/>
        <end position="124"/>
    </location>
</feature>
<organism evidence="8 9">
    <name type="scientific">Drechmeria coniospora</name>
    <name type="common">Nematophagous fungus</name>
    <name type="synonym">Meria coniospora</name>
    <dbReference type="NCBI Taxonomy" id="98403"/>
    <lineage>
        <taxon>Eukaryota</taxon>
        <taxon>Fungi</taxon>
        <taxon>Dikarya</taxon>
        <taxon>Ascomycota</taxon>
        <taxon>Pezizomycotina</taxon>
        <taxon>Sordariomycetes</taxon>
        <taxon>Hypocreomycetidae</taxon>
        <taxon>Hypocreales</taxon>
        <taxon>Ophiocordycipitaceae</taxon>
        <taxon>Drechmeria</taxon>
    </lineage>
</organism>
<keyword evidence="6" id="KW-1133">Transmembrane helix</keyword>
<dbReference type="Gene3D" id="3.50.50.60">
    <property type="entry name" value="FAD/NAD(P)-binding domain"/>
    <property type="match status" value="1"/>
</dbReference>
<dbReference type="InterPro" id="IPR036188">
    <property type="entry name" value="FAD/NAD-bd_sf"/>
</dbReference>
<feature type="transmembrane region" description="Helical" evidence="6">
    <location>
        <begin position="224"/>
        <end position="244"/>
    </location>
</feature>
<dbReference type="PANTHER" id="PTHR13789">
    <property type="entry name" value="MONOOXYGENASE"/>
    <property type="match status" value="1"/>
</dbReference>
<evidence type="ECO:0000256" key="6">
    <source>
        <dbReference type="SAM" id="Phobius"/>
    </source>
</evidence>
<keyword evidence="6" id="KW-0472">Membrane</keyword>
<dbReference type="STRING" id="98403.A0A151GVF6"/>
<dbReference type="SUPFAM" id="SSF51905">
    <property type="entry name" value="FAD/NAD(P)-binding domain"/>
    <property type="match status" value="1"/>
</dbReference>
<name>A0A151GVF6_DRECN</name>
<comment type="similarity">
    <text evidence="1">Belongs to the paxM FAD-dependent monooxygenase family.</text>
</comment>
<keyword evidence="2" id="KW-0285">Flavoprotein</keyword>
<feature type="transmembrane region" description="Helical" evidence="6">
    <location>
        <begin position="180"/>
        <end position="203"/>
    </location>
</feature>
<evidence type="ECO:0000259" key="7">
    <source>
        <dbReference type="Pfam" id="PF01494"/>
    </source>
</evidence>
<evidence type="ECO:0000256" key="5">
    <source>
        <dbReference type="ARBA" id="ARBA00023033"/>
    </source>
</evidence>
<accession>A0A151GVF6</accession>
<feature type="domain" description="FAD-binding" evidence="7">
    <location>
        <begin position="507"/>
        <end position="718"/>
    </location>
</feature>
<dbReference type="InterPro" id="IPR002938">
    <property type="entry name" value="FAD-bd"/>
</dbReference>
<feature type="transmembrane region" description="Helical" evidence="6">
    <location>
        <begin position="38"/>
        <end position="57"/>
    </location>
</feature>
<sequence>MESQIPSNTSAAAGGQIPGPPKEMKRFLGGFPTATLDVPITSVFFLCFALLGYLHITTYKANAKRGHKFLLSSLMFDFCMVRVTTCIFRILWAFIGLQAPGIILVANVFQNGGAVVIFAVNLFFAQRLVRAMHPSIGWHPAFSRYSFFLIWTCPIVTVINIIAVSVSFMVPSQEMTAEAVLKVGACWNMMLVGTPLLWLFLACAKPGPPPENFGTGDFRFKTTLLVFSASVMTVGAAVRLTISTNRMAPDELFSKATLYTTQFILELLTVAAYAFFRIDQIYHIPNGSSGPGDYSANKRPTPRLRTRYEIETEIRKLGIRYEILASKKGGKLGPLLAMLYPASEEFPTPWSEKTLPDVPQESEYAALPPRPRRVYESSEFSGEIGAALNLTPNGVRVLQHLGFDFERARAVQMLNWDTVNGIDLGKIVSQDLSAATDIFGAPFYSVHRVDLHNELMRLADASEPEDSGAGTEVDEAPGGIELHLGSRVARVDAQEGKMEFVDGKVKHADLIVGADGLRSVVREAVLQDADDPPVLQATGQSAFRFLIPTEDLKQTPAGQDLLAWKSSGACLLADTKLIDKERHIMWYPCRAGMIQNFVGIHPTEDTVPSSDADQEVREQMLKQFGHFDAKIVRILEFARDAKCWPLFSMKPLSSWTCGKAVLIGDAAHPMLPFGGQGANQAIEDGGVLGRVLKGVDDLTILSERLAHFSKLRLRRASRVQILSSVRANQEGLVRDKLSPYMETGVTGKSTRWAGQLGHRQ</sequence>
<evidence type="ECO:0000256" key="2">
    <source>
        <dbReference type="ARBA" id="ARBA00022630"/>
    </source>
</evidence>
<keyword evidence="3" id="KW-0274">FAD</keyword>
<keyword evidence="5" id="KW-0503">Monooxygenase</keyword>
<proteinExistence type="inferred from homology"/>
<dbReference type="InParanoid" id="A0A151GVF6"/>
<evidence type="ECO:0000313" key="8">
    <source>
        <dbReference type="EMBL" id="KYK61097.1"/>
    </source>
</evidence>
<dbReference type="GeneID" id="63714881"/>
<keyword evidence="4" id="KW-0560">Oxidoreductase</keyword>
<feature type="transmembrane region" description="Helical" evidence="6">
    <location>
        <begin position="69"/>
        <end position="95"/>
    </location>
</feature>
<dbReference type="AlphaFoldDB" id="A0A151GVF6"/>
<dbReference type="SUPFAM" id="SSF54373">
    <property type="entry name" value="FAD-linked reductases, C-terminal domain"/>
    <property type="match status" value="1"/>
</dbReference>
<dbReference type="EMBL" id="LAYC01000001">
    <property type="protein sequence ID" value="KYK61097.1"/>
    <property type="molecule type" value="Genomic_DNA"/>
</dbReference>
<protein>
    <recommendedName>
        <fullName evidence="7">FAD-binding domain-containing protein</fullName>
    </recommendedName>
</protein>
<evidence type="ECO:0000256" key="3">
    <source>
        <dbReference type="ARBA" id="ARBA00022827"/>
    </source>
</evidence>
<gene>
    <name evidence="8" type="ORF">DCS_02238</name>
</gene>
<evidence type="ECO:0000313" key="9">
    <source>
        <dbReference type="Proteomes" id="UP000076580"/>
    </source>
</evidence>
<evidence type="ECO:0000256" key="4">
    <source>
        <dbReference type="ARBA" id="ARBA00023002"/>
    </source>
</evidence>
<dbReference type="Pfam" id="PF01494">
    <property type="entry name" value="FAD_binding_3"/>
    <property type="match status" value="1"/>
</dbReference>
<comment type="caution">
    <text evidence="8">The sequence shown here is derived from an EMBL/GenBank/DDBJ whole genome shotgun (WGS) entry which is preliminary data.</text>
</comment>
<dbReference type="RefSeq" id="XP_040660449.1">
    <property type="nucleotide sequence ID" value="XM_040799566.1"/>
</dbReference>
<dbReference type="PRINTS" id="PR00420">
    <property type="entry name" value="RNGMNOXGNASE"/>
</dbReference>
<keyword evidence="6" id="KW-0812">Transmembrane</keyword>
<dbReference type="GO" id="GO:0071949">
    <property type="term" value="F:FAD binding"/>
    <property type="evidence" value="ECO:0007669"/>
    <property type="project" value="InterPro"/>
</dbReference>
<dbReference type="Proteomes" id="UP000076580">
    <property type="component" value="Chromosome 01"/>
</dbReference>
<reference evidence="8 9" key="1">
    <citation type="journal article" date="2016" name="Sci. Rep.">
        <title>Insights into Adaptations to a Near-Obligate Nematode Endoparasitic Lifestyle from the Finished Genome of Drechmeria coniospora.</title>
        <authorList>
            <person name="Zhang L."/>
            <person name="Zhou Z."/>
            <person name="Guo Q."/>
            <person name="Fokkens L."/>
            <person name="Miskei M."/>
            <person name="Pocsi I."/>
            <person name="Zhang W."/>
            <person name="Chen M."/>
            <person name="Wang L."/>
            <person name="Sun Y."/>
            <person name="Donzelli B.G."/>
            <person name="Gibson D.M."/>
            <person name="Nelson D.R."/>
            <person name="Luo J.G."/>
            <person name="Rep M."/>
            <person name="Liu H."/>
            <person name="Yang S."/>
            <person name="Wang J."/>
            <person name="Krasnoff S.B."/>
            <person name="Xu Y."/>
            <person name="Molnar I."/>
            <person name="Lin M."/>
        </authorList>
    </citation>
    <scope>NUCLEOTIDE SEQUENCE [LARGE SCALE GENOMIC DNA]</scope>
    <source>
        <strain evidence="8 9">ARSEF 6962</strain>
    </source>
</reference>
<dbReference type="PANTHER" id="PTHR13789:SF314">
    <property type="entry name" value="FAD-BINDING DOMAIN-CONTAINING PROTEIN"/>
    <property type="match status" value="1"/>
</dbReference>
<keyword evidence="9" id="KW-1185">Reference proteome</keyword>
<feature type="transmembrane region" description="Helical" evidence="6">
    <location>
        <begin position="145"/>
        <end position="168"/>
    </location>
</feature>
<dbReference type="InterPro" id="IPR050493">
    <property type="entry name" value="FAD-dep_Monooxygenase_BioMet"/>
</dbReference>